<accession>A0ABY7C3C7</accession>
<protein>
    <submittedName>
        <fullName evidence="1">Uncharacterized protein</fullName>
    </submittedName>
</protein>
<dbReference type="EMBL" id="CP114029">
    <property type="protein sequence ID" value="WAP69544.1"/>
    <property type="molecule type" value="Genomic_DNA"/>
</dbReference>
<proteinExistence type="predicted"/>
<evidence type="ECO:0000313" key="1">
    <source>
        <dbReference type="EMBL" id="WAP69544.1"/>
    </source>
</evidence>
<keyword evidence="2" id="KW-1185">Reference proteome</keyword>
<sequence>MAFISVTSSSSAVAGRSSKLTWTISTAAVVAPSLEVQVGGHASVAKLQRQDDDRNLAPLQPYFAAIGKAQYAGLQVEPPRMM</sequence>
<organism evidence="1 2">
    <name type="scientific">Jiella pelagia</name>
    <dbReference type="NCBI Taxonomy" id="2986949"/>
    <lineage>
        <taxon>Bacteria</taxon>
        <taxon>Pseudomonadati</taxon>
        <taxon>Pseudomonadota</taxon>
        <taxon>Alphaproteobacteria</taxon>
        <taxon>Hyphomicrobiales</taxon>
        <taxon>Aurantimonadaceae</taxon>
        <taxon>Jiella</taxon>
    </lineage>
</organism>
<name>A0ABY7C3C7_9HYPH</name>
<dbReference type="Proteomes" id="UP001164020">
    <property type="component" value="Chromosome"/>
</dbReference>
<dbReference type="RefSeq" id="WP_268881981.1">
    <property type="nucleotide sequence ID" value="NZ_CP114029.1"/>
</dbReference>
<evidence type="ECO:0000313" key="2">
    <source>
        <dbReference type="Proteomes" id="UP001164020"/>
    </source>
</evidence>
<reference evidence="1" key="1">
    <citation type="submission" date="2022-12" db="EMBL/GenBank/DDBJ databases">
        <title>Jiella pelagia sp. nov., isolated from phosphonate enriched culture of Northwest Pacific surface seawater.</title>
        <authorList>
            <person name="Shin D.Y."/>
            <person name="Hwang C.Y."/>
        </authorList>
    </citation>
    <scope>NUCLEOTIDE SEQUENCE</scope>
    <source>
        <strain evidence="1">HL-NP1</strain>
    </source>
</reference>
<gene>
    <name evidence="1" type="ORF">OH818_04655</name>
</gene>